<dbReference type="GO" id="GO:0032153">
    <property type="term" value="C:cell division site"/>
    <property type="evidence" value="ECO:0007669"/>
    <property type="project" value="TreeGrafter"/>
</dbReference>
<evidence type="ECO:0000256" key="4">
    <source>
        <dbReference type="ARBA" id="ARBA00022692"/>
    </source>
</evidence>
<keyword evidence="4 16" id="KW-0812">Transmembrane</keyword>
<feature type="transmembrane region" description="Helical" evidence="16">
    <location>
        <begin position="12"/>
        <end position="36"/>
    </location>
</feature>
<name>A0A1G2DVH5_9BACT</name>
<evidence type="ECO:0000256" key="7">
    <source>
        <dbReference type="ARBA" id="ARBA00022989"/>
    </source>
</evidence>
<feature type="transmembrane region" description="Helical" evidence="16">
    <location>
        <begin position="308"/>
        <end position="332"/>
    </location>
</feature>
<keyword evidence="5" id="KW-0133">Cell shape</keyword>
<comment type="subcellular location">
    <subcellularLocation>
        <location evidence="1">Membrane</location>
        <topology evidence="1">Multi-pass membrane protein</topology>
    </subcellularLocation>
</comment>
<dbReference type="AlphaFoldDB" id="A0A1G2DVH5"/>
<feature type="transmembrane region" description="Helical" evidence="16">
    <location>
        <begin position="275"/>
        <end position="296"/>
    </location>
</feature>
<reference evidence="17 18" key="1">
    <citation type="journal article" date="2016" name="Nat. Commun.">
        <title>Thousands of microbial genomes shed light on interconnected biogeochemical processes in an aquifer system.</title>
        <authorList>
            <person name="Anantharaman K."/>
            <person name="Brown C.T."/>
            <person name="Hug L.A."/>
            <person name="Sharon I."/>
            <person name="Castelle C.J."/>
            <person name="Probst A.J."/>
            <person name="Thomas B.C."/>
            <person name="Singh A."/>
            <person name="Wilkins M.J."/>
            <person name="Karaoz U."/>
            <person name="Brodie E.L."/>
            <person name="Williams K.H."/>
            <person name="Hubbard S.S."/>
            <person name="Banfield J.F."/>
        </authorList>
    </citation>
    <scope>NUCLEOTIDE SEQUENCE [LARGE SCALE GENOMIC DNA]</scope>
</reference>
<evidence type="ECO:0000256" key="12">
    <source>
        <dbReference type="ARBA" id="ARBA00041185"/>
    </source>
</evidence>
<gene>
    <name evidence="17" type="ORF">A2494_03440</name>
</gene>
<evidence type="ECO:0000256" key="15">
    <source>
        <dbReference type="ARBA" id="ARBA00049902"/>
    </source>
</evidence>
<evidence type="ECO:0000256" key="13">
    <source>
        <dbReference type="ARBA" id="ARBA00041418"/>
    </source>
</evidence>
<comment type="caution">
    <text evidence="17">The sequence shown here is derived from an EMBL/GenBank/DDBJ whole genome shotgun (WGS) entry which is preliminary data.</text>
</comment>
<dbReference type="Pfam" id="PF01098">
    <property type="entry name" value="FTSW_RODA_SPOVE"/>
    <property type="match status" value="1"/>
</dbReference>
<feature type="transmembrane region" description="Helical" evidence="16">
    <location>
        <begin position="143"/>
        <end position="162"/>
    </location>
</feature>
<evidence type="ECO:0000313" key="18">
    <source>
        <dbReference type="Proteomes" id="UP000178106"/>
    </source>
</evidence>
<evidence type="ECO:0000256" key="14">
    <source>
        <dbReference type="ARBA" id="ARBA00044770"/>
    </source>
</evidence>
<accession>A0A1G2DVH5</accession>
<dbReference type="GO" id="GO:0005886">
    <property type="term" value="C:plasma membrane"/>
    <property type="evidence" value="ECO:0007669"/>
    <property type="project" value="TreeGrafter"/>
</dbReference>
<dbReference type="GO" id="GO:0008955">
    <property type="term" value="F:peptidoglycan glycosyltransferase activity"/>
    <property type="evidence" value="ECO:0007669"/>
    <property type="project" value="UniProtKB-EC"/>
</dbReference>
<evidence type="ECO:0000256" key="2">
    <source>
        <dbReference type="ARBA" id="ARBA00022676"/>
    </source>
</evidence>
<keyword evidence="3" id="KW-0808">Transferase</keyword>
<feature type="transmembrane region" description="Helical" evidence="16">
    <location>
        <begin position="48"/>
        <end position="66"/>
    </location>
</feature>
<proteinExistence type="inferred from homology"/>
<dbReference type="EMBL" id="MHLU01000158">
    <property type="protein sequence ID" value="OGZ16880.1"/>
    <property type="molecule type" value="Genomic_DNA"/>
</dbReference>
<dbReference type="PANTHER" id="PTHR30474">
    <property type="entry name" value="CELL CYCLE PROTEIN"/>
    <property type="match status" value="1"/>
</dbReference>
<evidence type="ECO:0000256" key="16">
    <source>
        <dbReference type="SAM" id="Phobius"/>
    </source>
</evidence>
<feature type="transmembrane region" description="Helical" evidence="16">
    <location>
        <begin position="191"/>
        <end position="208"/>
    </location>
</feature>
<dbReference type="GO" id="GO:0008360">
    <property type="term" value="P:regulation of cell shape"/>
    <property type="evidence" value="ECO:0007669"/>
    <property type="project" value="UniProtKB-KW"/>
</dbReference>
<evidence type="ECO:0000256" key="5">
    <source>
        <dbReference type="ARBA" id="ARBA00022960"/>
    </source>
</evidence>
<feature type="transmembrane region" description="Helical" evidence="16">
    <location>
        <begin position="168"/>
        <end position="184"/>
    </location>
</feature>
<evidence type="ECO:0000313" key="17">
    <source>
        <dbReference type="EMBL" id="OGZ16880.1"/>
    </source>
</evidence>
<dbReference type="GO" id="GO:0009252">
    <property type="term" value="P:peptidoglycan biosynthetic process"/>
    <property type="evidence" value="ECO:0007669"/>
    <property type="project" value="UniProtKB-KW"/>
</dbReference>
<evidence type="ECO:0000256" key="8">
    <source>
        <dbReference type="ARBA" id="ARBA00023136"/>
    </source>
</evidence>
<dbReference type="GO" id="GO:0051301">
    <property type="term" value="P:cell division"/>
    <property type="evidence" value="ECO:0007669"/>
    <property type="project" value="InterPro"/>
</dbReference>
<feature type="transmembrane region" description="Helical" evidence="16">
    <location>
        <begin position="78"/>
        <end position="99"/>
    </location>
</feature>
<dbReference type="GO" id="GO:0015648">
    <property type="term" value="F:lipid-linked peptidoglycan transporter activity"/>
    <property type="evidence" value="ECO:0007669"/>
    <property type="project" value="TreeGrafter"/>
</dbReference>
<organism evidence="17 18">
    <name type="scientific">Candidatus Lloydbacteria bacterium RIFOXYC12_FULL_46_25</name>
    <dbReference type="NCBI Taxonomy" id="1798670"/>
    <lineage>
        <taxon>Bacteria</taxon>
        <taxon>Candidatus Lloydiibacteriota</taxon>
    </lineage>
</organism>
<evidence type="ECO:0000256" key="3">
    <source>
        <dbReference type="ARBA" id="ARBA00022679"/>
    </source>
</evidence>
<evidence type="ECO:0000256" key="9">
    <source>
        <dbReference type="ARBA" id="ARBA00032370"/>
    </source>
</evidence>
<evidence type="ECO:0000256" key="11">
    <source>
        <dbReference type="ARBA" id="ARBA00038053"/>
    </source>
</evidence>
<sequence length="368" mass="39803">MNRNIHGVDTVFLAIAITLIAAGFFIFTSAALGILLKNEGSIRFSNALMSQFVFGLGGGGLGMYIASRIKYQFWRKHAFWMFLFATILSLLVFVPGIGMEHGGARRWIDLGITTFQPGEVLKFGVIVYLAAWLTFFRRRIHSPLFGITPLLLVLGIAGGLLIAQPDTGTFLIAVSAGSAMYIAAGAKWRDILIIFLIGLVFLGALAAWKPYVRDRIQTLIHHDDFQGTGYQLRQSLIAIGAGGWSGNGFGQSVQKFKYLPEAQGDSVFAVLAEELGFMGASTLIILYILFALRGLWIAAHALDTFGGLLAVGLVILITAQSFLNIASMLALAPLTGVPLVFVSHGGTALMVAMIETGILLNISRYRNI</sequence>
<feature type="transmembrane region" description="Helical" evidence="16">
    <location>
        <begin position="338"/>
        <end position="362"/>
    </location>
</feature>
<evidence type="ECO:0000256" key="6">
    <source>
        <dbReference type="ARBA" id="ARBA00022984"/>
    </source>
</evidence>
<dbReference type="EC" id="2.4.99.28" evidence="14"/>
<evidence type="ECO:0000256" key="1">
    <source>
        <dbReference type="ARBA" id="ARBA00004141"/>
    </source>
</evidence>
<dbReference type="Proteomes" id="UP000178106">
    <property type="component" value="Unassembled WGS sequence"/>
</dbReference>
<evidence type="ECO:0000256" key="10">
    <source>
        <dbReference type="ARBA" id="ARBA00033270"/>
    </source>
</evidence>
<keyword evidence="7 16" id="KW-1133">Transmembrane helix</keyword>
<feature type="transmembrane region" description="Helical" evidence="16">
    <location>
        <begin position="119"/>
        <end position="136"/>
    </location>
</feature>
<keyword evidence="8 16" id="KW-0472">Membrane</keyword>
<keyword evidence="2" id="KW-0328">Glycosyltransferase</keyword>
<comment type="catalytic activity">
    <reaction evidence="15">
        <text>[GlcNAc-(1-&gt;4)-Mur2Ac(oyl-L-Ala-gamma-D-Glu-L-Lys-D-Ala-D-Ala)](n)-di-trans,octa-cis-undecaprenyl diphosphate + beta-D-GlcNAc-(1-&gt;4)-Mur2Ac(oyl-L-Ala-gamma-D-Glu-L-Lys-D-Ala-D-Ala)-di-trans,octa-cis-undecaprenyl diphosphate = [GlcNAc-(1-&gt;4)-Mur2Ac(oyl-L-Ala-gamma-D-Glu-L-Lys-D-Ala-D-Ala)](n+1)-di-trans,octa-cis-undecaprenyl diphosphate + di-trans,octa-cis-undecaprenyl diphosphate + H(+)</text>
        <dbReference type="Rhea" id="RHEA:23708"/>
        <dbReference type="Rhea" id="RHEA-COMP:9602"/>
        <dbReference type="Rhea" id="RHEA-COMP:9603"/>
        <dbReference type="ChEBI" id="CHEBI:15378"/>
        <dbReference type="ChEBI" id="CHEBI:58405"/>
        <dbReference type="ChEBI" id="CHEBI:60033"/>
        <dbReference type="ChEBI" id="CHEBI:78435"/>
        <dbReference type="EC" id="2.4.99.28"/>
    </reaction>
</comment>
<keyword evidence="6" id="KW-0573">Peptidoglycan synthesis</keyword>
<dbReference type="InterPro" id="IPR001182">
    <property type="entry name" value="FtsW/RodA"/>
</dbReference>
<comment type="similarity">
    <text evidence="11">Belongs to the SEDS family. FtsW subfamily.</text>
</comment>
<protein>
    <recommendedName>
        <fullName evidence="12">Probable peptidoglycan glycosyltransferase FtsW</fullName>
        <ecNumber evidence="14">2.4.99.28</ecNumber>
    </recommendedName>
    <alternativeName>
        <fullName evidence="13">Cell division protein FtsW</fullName>
    </alternativeName>
    <alternativeName>
        <fullName evidence="10">Cell wall polymerase</fullName>
    </alternativeName>
    <alternativeName>
        <fullName evidence="9">Peptidoglycan polymerase</fullName>
    </alternativeName>
</protein>
<dbReference type="PANTHER" id="PTHR30474:SF2">
    <property type="entry name" value="PEPTIDOGLYCAN GLYCOSYLTRANSFERASE FTSW-RELATED"/>
    <property type="match status" value="1"/>
</dbReference>